<protein>
    <submittedName>
        <fullName evidence="4">Anti-sigma regulatory factor</fullName>
    </submittedName>
</protein>
<dbReference type="Proteomes" id="UP000658656">
    <property type="component" value="Unassembled WGS sequence"/>
</dbReference>
<comment type="caution">
    <text evidence="4">The sequence shown here is derived from an EMBL/GenBank/DDBJ whole genome shotgun (WGS) entry which is preliminary data.</text>
</comment>
<dbReference type="InterPro" id="IPR050267">
    <property type="entry name" value="Anti-sigma-factor_SerPK"/>
</dbReference>
<evidence type="ECO:0000313" key="4">
    <source>
        <dbReference type="EMBL" id="GHF39855.1"/>
    </source>
</evidence>
<dbReference type="Pfam" id="PF13581">
    <property type="entry name" value="HATPase_c_2"/>
    <property type="match status" value="1"/>
</dbReference>
<dbReference type="CDD" id="cd16936">
    <property type="entry name" value="HATPase_RsbW-like"/>
    <property type="match status" value="1"/>
</dbReference>
<evidence type="ECO:0000256" key="1">
    <source>
        <dbReference type="ARBA" id="ARBA00022527"/>
    </source>
</evidence>
<dbReference type="InterPro" id="IPR025847">
    <property type="entry name" value="MEDS_domain"/>
</dbReference>
<dbReference type="GO" id="GO:0004674">
    <property type="term" value="F:protein serine/threonine kinase activity"/>
    <property type="evidence" value="ECO:0007669"/>
    <property type="project" value="UniProtKB-KW"/>
</dbReference>
<dbReference type="SUPFAM" id="SSF55874">
    <property type="entry name" value="ATPase domain of HSP90 chaperone/DNA topoisomerase II/histidine kinase"/>
    <property type="match status" value="1"/>
</dbReference>
<feature type="domain" description="Histidine kinase/HSP90-like ATPase" evidence="2">
    <location>
        <begin position="195"/>
        <end position="306"/>
    </location>
</feature>
<keyword evidence="1" id="KW-0418">Kinase</keyword>
<dbReference type="AlphaFoldDB" id="A0A8H9IPF8"/>
<accession>A0A8H9IPF8</accession>
<dbReference type="NCBIfam" id="NF041045">
    <property type="entry name" value="RsbA_anti_sig"/>
    <property type="match status" value="1"/>
</dbReference>
<proteinExistence type="predicted"/>
<name>A0A8H9IPF8_9PSEU</name>
<sequence length="311" mass="33691">MATTVAGEPFVHPAFFYRGDEQYLAGLVPFVRDGLERGEPVAAALPTGRLDVLRDALADDAAAVHLLDMTVAGRNPGRIIPGVLREFADRHRGGHVRIIGEPIWAARSELEYPACAQHEALINAAFTGRDVTILCPYDTGSLDERRLADARATHPLLWEAGREDVSGEYAPDAVVERYNQPLPTAPEAAVFDVHETAQLPLMRRFAVAEALRGGLDGERAQDVELIAAELVTNSLVHTEGARARLSLWSDGTHLVCEVRDDGHLADPLAGRRPAPVHQHGGRGLLLVNHLADLVRVHTTPDGTTIQALCLL</sequence>
<dbReference type="EMBL" id="BNAV01000001">
    <property type="protein sequence ID" value="GHF39855.1"/>
    <property type="molecule type" value="Genomic_DNA"/>
</dbReference>
<dbReference type="InterPro" id="IPR047718">
    <property type="entry name" value="RsbA-like_anti_sig"/>
</dbReference>
<evidence type="ECO:0000259" key="2">
    <source>
        <dbReference type="Pfam" id="PF13581"/>
    </source>
</evidence>
<gene>
    <name evidence="4" type="ORF">GCM10017566_11530</name>
</gene>
<feature type="domain" description="MEDS" evidence="3">
    <location>
        <begin position="12"/>
        <end position="155"/>
    </location>
</feature>
<dbReference type="Gene3D" id="3.30.565.10">
    <property type="entry name" value="Histidine kinase-like ATPase, C-terminal domain"/>
    <property type="match status" value="1"/>
</dbReference>
<reference evidence="4" key="2">
    <citation type="submission" date="2020-09" db="EMBL/GenBank/DDBJ databases">
        <authorList>
            <person name="Sun Q."/>
            <person name="Zhou Y."/>
        </authorList>
    </citation>
    <scope>NUCLEOTIDE SEQUENCE</scope>
    <source>
        <strain evidence="4">CGMCC 4.7679</strain>
    </source>
</reference>
<evidence type="ECO:0000313" key="5">
    <source>
        <dbReference type="Proteomes" id="UP000658656"/>
    </source>
</evidence>
<dbReference type="InterPro" id="IPR036890">
    <property type="entry name" value="HATPase_C_sf"/>
</dbReference>
<evidence type="ECO:0000259" key="3">
    <source>
        <dbReference type="Pfam" id="PF14417"/>
    </source>
</evidence>
<dbReference type="PANTHER" id="PTHR35526">
    <property type="entry name" value="ANTI-SIGMA-F FACTOR RSBW-RELATED"/>
    <property type="match status" value="1"/>
</dbReference>
<keyword evidence="1" id="KW-0723">Serine/threonine-protein kinase</keyword>
<dbReference type="InterPro" id="IPR003594">
    <property type="entry name" value="HATPase_dom"/>
</dbReference>
<dbReference type="Pfam" id="PF14417">
    <property type="entry name" value="MEDS"/>
    <property type="match status" value="1"/>
</dbReference>
<dbReference type="OrthoDB" id="4088450at2"/>
<reference evidence="4" key="1">
    <citation type="journal article" date="2014" name="Int. J. Syst. Evol. Microbiol.">
        <title>Complete genome sequence of Corynebacterium casei LMG S-19264T (=DSM 44701T), isolated from a smear-ripened cheese.</title>
        <authorList>
            <consortium name="US DOE Joint Genome Institute (JGI-PGF)"/>
            <person name="Walter F."/>
            <person name="Albersmeier A."/>
            <person name="Kalinowski J."/>
            <person name="Ruckert C."/>
        </authorList>
    </citation>
    <scope>NUCLEOTIDE SEQUENCE</scope>
    <source>
        <strain evidence="4">CGMCC 4.7679</strain>
    </source>
</reference>
<keyword evidence="1" id="KW-0808">Transferase</keyword>
<dbReference type="PANTHER" id="PTHR35526:SF3">
    <property type="entry name" value="ANTI-SIGMA-F FACTOR RSBW"/>
    <property type="match status" value="1"/>
</dbReference>
<keyword evidence="5" id="KW-1185">Reference proteome</keyword>
<organism evidence="4 5">
    <name type="scientific">Amycolatopsis bartoniae</name>
    <dbReference type="NCBI Taxonomy" id="941986"/>
    <lineage>
        <taxon>Bacteria</taxon>
        <taxon>Bacillati</taxon>
        <taxon>Actinomycetota</taxon>
        <taxon>Actinomycetes</taxon>
        <taxon>Pseudonocardiales</taxon>
        <taxon>Pseudonocardiaceae</taxon>
        <taxon>Amycolatopsis</taxon>
    </lineage>
</organism>